<dbReference type="InterPro" id="IPR003370">
    <property type="entry name" value="Chromate_transpt"/>
</dbReference>
<evidence type="ECO:0000256" key="2">
    <source>
        <dbReference type="ARBA" id="ARBA00005262"/>
    </source>
</evidence>
<sequence>MKEIWNLFLAFARIGACTFGGGYAMLPMLEREVVNKNHWATQEELLDYFAIGQCTPGVIAVNTATFVGYRQKKIPGAIACTLGVIFPSIVIIVLVAAVLENFMHLDLVRHAFAGIRIAVCALIAGTVIKLAKSSVKKWWQALLCVLGFVAAAIVNVSTILIVIATIAGGVLCFFFLRGKGEAR</sequence>
<keyword evidence="4 7" id="KW-0812">Transmembrane</keyword>
<evidence type="ECO:0000256" key="5">
    <source>
        <dbReference type="ARBA" id="ARBA00022989"/>
    </source>
</evidence>
<dbReference type="InterPro" id="IPR052518">
    <property type="entry name" value="CHR_Transporter"/>
</dbReference>
<evidence type="ECO:0000256" key="6">
    <source>
        <dbReference type="ARBA" id="ARBA00023136"/>
    </source>
</evidence>
<accession>A0A9D1ICL0</accession>
<dbReference type="EMBL" id="DVMU01000056">
    <property type="protein sequence ID" value="HIU33389.1"/>
    <property type="molecule type" value="Genomic_DNA"/>
</dbReference>
<organism evidence="8 9">
    <name type="scientific">Candidatus Pullichristensenella excrementigallinarum</name>
    <dbReference type="NCBI Taxonomy" id="2840907"/>
    <lineage>
        <taxon>Bacteria</taxon>
        <taxon>Bacillati</taxon>
        <taxon>Bacillota</taxon>
        <taxon>Clostridia</taxon>
        <taxon>Candidatus Pullichristensenella</taxon>
    </lineage>
</organism>
<evidence type="ECO:0000256" key="1">
    <source>
        <dbReference type="ARBA" id="ARBA00004651"/>
    </source>
</evidence>
<dbReference type="Pfam" id="PF02417">
    <property type="entry name" value="Chromate_transp"/>
    <property type="match status" value="1"/>
</dbReference>
<evidence type="ECO:0000256" key="3">
    <source>
        <dbReference type="ARBA" id="ARBA00022475"/>
    </source>
</evidence>
<gene>
    <name evidence="8" type="ORF">IAB02_02375</name>
</gene>
<comment type="caution">
    <text evidence="8">The sequence shown here is derived from an EMBL/GenBank/DDBJ whole genome shotgun (WGS) entry which is preliminary data.</text>
</comment>
<dbReference type="AlphaFoldDB" id="A0A9D1ICL0"/>
<dbReference type="GO" id="GO:0015109">
    <property type="term" value="F:chromate transmembrane transporter activity"/>
    <property type="evidence" value="ECO:0007669"/>
    <property type="project" value="InterPro"/>
</dbReference>
<reference evidence="8" key="2">
    <citation type="journal article" date="2021" name="PeerJ">
        <title>Extensive microbial diversity within the chicken gut microbiome revealed by metagenomics and culture.</title>
        <authorList>
            <person name="Gilroy R."/>
            <person name="Ravi A."/>
            <person name="Getino M."/>
            <person name="Pursley I."/>
            <person name="Horton D.L."/>
            <person name="Alikhan N.F."/>
            <person name="Baker D."/>
            <person name="Gharbi K."/>
            <person name="Hall N."/>
            <person name="Watson M."/>
            <person name="Adriaenssens E.M."/>
            <person name="Foster-Nyarko E."/>
            <person name="Jarju S."/>
            <person name="Secka A."/>
            <person name="Antonio M."/>
            <person name="Oren A."/>
            <person name="Chaudhuri R.R."/>
            <person name="La Ragione R."/>
            <person name="Hildebrand F."/>
            <person name="Pallen M.J."/>
        </authorList>
    </citation>
    <scope>NUCLEOTIDE SEQUENCE</scope>
    <source>
        <strain evidence="8">ChiHcec3-11533</strain>
    </source>
</reference>
<feature type="transmembrane region" description="Helical" evidence="7">
    <location>
        <begin position="7"/>
        <end position="26"/>
    </location>
</feature>
<evidence type="ECO:0000313" key="9">
    <source>
        <dbReference type="Proteomes" id="UP000824072"/>
    </source>
</evidence>
<dbReference type="PANTHER" id="PTHR43663">
    <property type="entry name" value="CHROMATE TRANSPORT PROTEIN-RELATED"/>
    <property type="match status" value="1"/>
</dbReference>
<feature type="transmembrane region" description="Helical" evidence="7">
    <location>
        <begin position="76"/>
        <end position="99"/>
    </location>
</feature>
<evidence type="ECO:0000256" key="4">
    <source>
        <dbReference type="ARBA" id="ARBA00022692"/>
    </source>
</evidence>
<keyword evidence="5 7" id="KW-1133">Transmembrane helix</keyword>
<keyword evidence="6 7" id="KW-0472">Membrane</keyword>
<evidence type="ECO:0000313" key="8">
    <source>
        <dbReference type="EMBL" id="HIU33389.1"/>
    </source>
</evidence>
<protein>
    <submittedName>
        <fullName evidence="8">Chromate transporter</fullName>
    </submittedName>
</protein>
<keyword evidence="3" id="KW-1003">Cell membrane</keyword>
<comment type="similarity">
    <text evidence="2">Belongs to the chromate ion transporter (CHR) (TC 2.A.51) family.</text>
</comment>
<dbReference type="PANTHER" id="PTHR43663:SF1">
    <property type="entry name" value="CHROMATE TRANSPORTER"/>
    <property type="match status" value="1"/>
</dbReference>
<dbReference type="GO" id="GO:0005886">
    <property type="term" value="C:plasma membrane"/>
    <property type="evidence" value="ECO:0007669"/>
    <property type="project" value="UniProtKB-SubCell"/>
</dbReference>
<dbReference type="Proteomes" id="UP000824072">
    <property type="component" value="Unassembled WGS sequence"/>
</dbReference>
<feature type="transmembrane region" description="Helical" evidence="7">
    <location>
        <begin position="143"/>
        <end position="176"/>
    </location>
</feature>
<feature type="transmembrane region" description="Helical" evidence="7">
    <location>
        <begin position="46"/>
        <end position="69"/>
    </location>
</feature>
<comment type="subcellular location">
    <subcellularLocation>
        <location evidence="1">Cell membrane</location>
        <topology evidence="1">Multi-pass membrane protein</topology>
    </subcellularLocation>
</comment>
<evidence type="ECO:0000256" key="7">
    <source>
        <dbReference type="SAM" id="Phobius"/>
    </source>
</evidence>
<proteinExistence type="inferred from homology"/>
<name>A0A9D1ICL0_9FIRM</name>
<reference evidence="8" key="1">
    <citation type="submission" date="2020-10" db="EMBL/GenBank/DDBJ databases">
        <authorList>
            <person name="Gilroy R."/>
        </authorList>
    </citation>
    <scope>NUCLEOTIDE SEQUENCE</scope>
    <source>
        <strain evidence="8">ChiHcec3-11533</strain>
    </source>
</reference>
<feature type="transmembrane region" description="Helical" evidence="7">
    <location>
        <begin position="111"/>
        <end position="131"/>
    </location>
</feature>